<accession>A0A0E3CGJ5</accession>
<dbReference type="AlphaFoldDB" id="A0A0E3CGJ5"/>
<evidence type="ECO:0000313" key="2">
    <source>
        <dbReference type="Proteomes" id="UP000029549"/>
    </source>
</evidence>
<dbReference type="Proteomes" id="UP000029549">
    <property type="component" value="Unassembled WGS sequence"/>
</dbReference>
<organism evidence="1 2">
    <name type="scientific">Comamonas thiooxydans</name>
    <dbReference type="NCBI Taxonomy" id="363952"/>
    <lineage>
        <taxon>Bacteria</taxon>
        <taxon>Pseudomonadati</taxon>
        <taxon>Pseudomonadota</taxon>
        <taxon>Betaproteobacteria</taxon>
        <taxon>Burkholderiales</taxon>
        <taxon>Comamonadaceae</taxon>
        <taxon>Comamonas</taxon>
    </lineage>
</organism>
<name>A0A0E3CGJ5_9BURK</name>
<dbReference type="EMBL" id="AWTP01000107">
    <property type="protein sequence ID" value="KGH12129.1"/>
    <property type="molecule type" value="Genomic_DNA"/>
</dbReference>
<comment type="caution">
    <text evidence="1">The sequence shown here is derived from an EMBL/GenBank/DDBJ whole genome shotgun (WGS) entry which is preliminary data.</text>
</comment>
<proteinExistence type="predicted"/>
<protein>
    <submittedName>
        <fullName evidence="1">Uncharacterized protein</fullName>
    </submittedName>
</protein>
<sequence>MHHNVIPRAALHSYRAFLIPAGTNAIELEDLADAGLLPTIRVKASSCEHAEAAAQHASGKKVLRAERVEA</sequence>
<keyword evidence="2" id="KW-1185">Reference proteome</keyword>
<dbReference type="RefSeq" id="WP_034392792.1">
    <property type="nucleotide sequence ID" value="NZ_AWTO01000143.1"/>
</dbReference>
<gene>
    <name evidence="1" type="ORF">P608_11365</name>
</gene>
<reference evidence="1 2" key="1">
    <citation type="submission" date="2013-09" db="EMBL/GenBank/DDBJ databases">
        <title>High correlation between genotypes and phenotypes of environmental bacteria Comamonas testosteroni strains.</title>
        <authorList>
            <person name="Liu L."/>
            <person name="Zhu W."/>
            <person name="Xia X."/>
            <person name="Xu B."/>
            <person name="Luo M."/>
            <person name="Wang G."/>
        </authorList>
    </citation>
    <scope>NUCLEOTIDE SEQUENCE [LARGE SCALE GENOMIC DNA]</scope>
    <source>
        <strain evidence="1 2">DF2</strain>
    </source>
</reference>
<evidence type="ECO:0000313" key="1">
    <source>
        <dbReference type="EMBL" id="KGH12129.1"/>
    </source>
</evidence>